<dbReference type="EMBL" id="WBUI01000012">
    <property type="protein sequence ID" value="KAB2931809.1"/>
    <property type="molecule type" value="Genomic_DNA"/>
</dbReference>
<reference evidence="2 3" key="1">
    <citation type="submission" date="2019-10" db="EMBL/GenBank/DDBJ databases">
        <title>Extracellular Electron Transfer in a Candidatus Methanoperedens spp. Enrichment Culture.</title>
        <authorList>
            <person name="Berger S."/>
            <person name="Rangel Shaw D."/>
            <person name="Berben T."/>
            <person name="In 'T Zandt M."/>
            <person name="Frank J."/>
            <person name="Reimann J."/>
            <person name="Jetten M.S.M."/>
            <person name="Welte C.U."/>
        </authorList>
    </citation>
    <scope>NUCLEOTIDE SEQUENCE [LARGE SCALE GENOMIC DNA]</scope>
    <source>
        <strain evidence="2">SB12</strain>
    </source>
</reference>
<sequence length="681" mass="76130">MRLRSVFWAAVFCIGGFALWTQFANWNELFLATCPNKDSLVWDGNMRFVQAIDIVDDARRGTVLPGISSILASPTWPPLRTLFSIVLLVWNGSPDPVLDGRPSAFFLFATAALLFAFAFFFRKQSEGADQSREALRPYFNGLLALTVLFLLLGIVDLPQFVFSSMLEIQGMFFFTWNAWAAFSILRHIDAGARIEKNARNVSGDWGLSGGRSRSDASASVLSSASVPRMLLWSFALSGAGLYLTKYPFGILTGIALLLVCIVRSPGGFASAVIRVLKERYTGWHLIPLGLLAAAALIIVLGPYLGSAVVNTKGVKRFLYLAIVIVFIDFNHYLYRRRPDFFSTELRLFYLYFLLPFVFILLSHPDRFGSLVQAQTDRVPGGSRFYPVALFQEYFLASDALAAIVLGGLASALVAFAFALKSRSRHEPASSNESTLRNTDEPAAELPSFLRFLPERTSLSLEGQMILFVWANIFVMQFMTSNHQARYLFQIFPVFLFFHGTLFWQLGRSLPGSALLRQTVPLLMILPLPLLAARPLLAVSSDSRNVCFATTDPAPIDAARRIAAHVPENTDAILLNDFHDTTSPVFGRRQATEIDLFLRYRTYGGGRIRTDSKYRYPTWIEDNRPVFNELVHVTYLCGEKAGQGRDRATERAAKAGVQIEPIDTYNDPDGLCMTRYRLLPSR</sequence>
<evidence type="ECO:0000256" key="1">
    <source>
        <dbReference type="SAM" id="Phobius"/>
    </source>
</evidence>
<accession>A0A833M154</accession>
<feature type="transmembrane region" description="Helical" evidence="1">
    <location>
        <begin position="346"/>
        <end position="363"/>
    </location>
</feature>
<dbReference type="AlphaFoldDB" id="A0A833M154"/>
<feature type="transmembrane region" description="Helical" evidence="1">
    <location>
        <begin position="484"/>
        <end position="506"/>
    </location>
</feature>
<organism evidence="2 3">
    <name type="scientific">Leptonema illini</name>
    <dbReference type="NCBI Taxonomy" id="183"/>
    <lineage>
        <taxon>Bacteria</taxon>
        <taxon>Pseudomonadati</taxon>
        <taxon>Spirochaetota</taxon>
        <taxon>Spirochaetia</taxon>
        <taxon>Leptospirales</taxon>
        <taxon>Leptospiraceae</taxon>
        <taxon>Leptonema</taxon>
    </lineage>
</organism>
<keyword evidence="1" id="KW-1133">Transmembrane helix</keyword>
<feature type="transmembrane region" description="Helical" evidence="1">
    <location>
        <begin position="317"/>
        <end position="334"/>
    </location>
</feature>
<feature type="transmembrane region" description="Helical" evidence="1">
    <location>
        <begin position="142"/>
        <end position="162"/>
    </location>
</feature>
<evidence type="ECO:0008006" key="4">
    <source>
        <dbReference type="Google" id="ProtNLM"/>
    </source>
</evidence>
<gene>
    <name evidence="2" type="ORF">F9K24_12825</name>
</gene>
<feature type="transmembrane region" description="Helical" evidence="1">
    <location>
        <begin position="103"/>
        <end position="121"/>
    </location>
</feature>
<evidence type="ECO:0000313" key="2">
    <source>
        <dbReference type="EMBL" id="KAB2931809.1"/>
    </source>
</evidence>
<feature type="transmembrane region" description="Helical" evidence="1">
    <location>
        <begin position="248"/>
        <end position="273"/>
    </location>
</feature>
<feature type="transmembrane region" description="Helical" evidence="1">
    <location>
        <begin position="285"/>
        <end position="305"/>
    </location>
</feature>
<feature type="transmembrane region" description="Helical" evidence="1">
    <location>
        <begin position="399"/>
        <end position="419"/>
    </location>
</feature>
<protein>
    <recommendedName>
        <fullName evidence="4">Glycosyltransferase RgtA/B/C/D-like domain-containing protein</fullName>
    </recommendedName>
</protein>
<name>A0A833M154_9LEPT</name>
<evidence type="ECO:0000313" key="3">
    <source>
        <dbReference type="Proteomes" id="UP000460298"/>
    </source>
</evidence>
<keyword evidence="1" id="KW-0472">Membrane</keyword>
<proteinExistence type="predicted"/>
<keyword evidence="1" id="KW-0812">Transmembrane</keyword>
<dbReference type="Proteomes" id="UP000460298">
    <property type="component" value="Unassembled WGS sequence"/>
</dbReference>
<comment type="caution">
    <text evidence="2">The sequence shown here is derived from an EMBL/GenBank/DDBJ whole genome shotgun (WGS) entry which is preliminary data.</text>
</comment>